<organism evidence="2 3">
    <name type="scientific">Scheffersomyces spartinae</name>
    <dbReference type="NCBI Taxonomy" id="45513"/>
    <lineage>
        <taxon>Eukaryota</taxon>
        <taxon>Fungi</taxon>
        <taxon>Dikarya</taxon>
        <taxon>Ascomycota</taxon>
        <taxon>Saccharomycotina</taxon>
        <taxon>Pichiomycetes</taxon>
        <taxon>Debaryomycetaceae</taxon>
        <taxon>Scheffersomyces</taxon>
    </lineage>
</organism>
<keyword evidence="3" id="KW-1185">Reference proteome</keyword>
<feature type="compositionally biased region" description="Basic and acidic residues" evidence="1">
    <location>
        <begin position="133"/>
        <end position="147"/>
    </location>
</feature>
<dbReference type="GeneID" id="66117927"/>
<feature type="compositionally biased region" description="Polar residues" evidence="1">
    <location>
        <begin position="191"/>
        <end position="205"/>
    </location>
</feature>
<dbReference type="Pfam" id="PF10384">
    <property type="entry name" value="Scm3"/>
    <property type="match status" value="1"/>
</dbReference>
<name>A0A9P8AJ27_9ASCO</name>
<dbReference type="InterPro" id="IPR018465">
    <property type="entry name" value="Scm3/HJURP"/>
</dbReference>
<dbReference type="Proteomes" id="UP000790833">
    <property type="component" value="Unassembled WGS sequence"/>
</dbReference>
<sequence>MDNIPDLSYDSIDRLEMDLESNEPTLDAFNKESILQFKTKWDAILDKYSKIDDTKESDEIDLTTGTIITDNGHIRNLKSVVEFKGVPILSDIWSTDLEQRDKLLRSRERRRKQLKSELKQQLKQTNLFCSKDLSPKKHGSNDLEDNIRLLSPSPKKPKVSSFEILAQAEADADSQSESQSQSDSDSQAQSITESRTESQSDASTNTDFDDEYLVIAETSLSELHLIECAFPNCEFTDSNIFLYQKHLLQCHSKTLKRMGYPIDNTDINHNTPKQLIVDVPLQKALEAYFPLVHSVPPLPLTPNCVPLCCTQVIDGRRCRKTFESQALLDDHRLHAPSLCSTRKPVYLCPMLGCGFMIEENYLEYRQHFIDSEHHIEPKYRRCFMSPPSHDDAHDDDNNNDSFLNLGSMDTGYDSIDELFSD</sequence>
<feature type="region of interest" description="Disordered" evidence="1">
    <location>
        <begin position="170"/>
        <end position="205"/>
    </location>
</feature>
<dbReference type="RefSeq" id="XP_043049888.1">
    <property type="nucleotide sequence ID" value="XM_043195222.1"/>
</dbReference>
<evidence type="ECO:0000256" key="1">
    <source>
        <dbReference type="SAM" id="MobiDB-lite"/>
    </source>
</evidence>
<feature type="region of interest" description="Disordered" evidence="1">
    <location>
        <begin position="131"/>
        <end position="157"/>
    </location>
</feature>
<comment type="caution">
    <text evidence="2">The sequence shown here is derived from an EMBL/GenBank/DDBJ whole genome shotgun (WGS) entry which is preliminary data.</text>
</comment>
<evidence type="ECO:0000313" key="2">
    <source>
        <dbReference type="EMBL" id="KAG7194341.1"/>
    </source>
</evidence>
<gene>
    <name evidence="2" type="ORF">KQ657_004553</name>
</gene>
<dbReference type="InterPro" id="IPR009072">
    <property type="entry name" value="Histone-fold"/>
</dbReference>
<protein>
    <submittedName>
        <fullName evidence="2">Uncharacterized protein</fullName>
    </submittedName>
</protein>
<dbReference type="OrthoDB" id="2420608at2759"/>
<feature type="compositionally biased region" description="Low complexity" evidence="1">
    <location>
        <begin position="170"/>
        <end position="190"/>
    </location>
</feature>
<evidence type="ECO:0000313" key="3">
    <source>
        <dbReference type="Proteomes" id="UP000790833"/>
    </source>
</evidence>
<reference evidence="2" key="1">
    <citation type="submission" date="2021-03" db="EMBL/GenBank/DDBJ databases">
        <authorList>
            <person name="Palmer J.M."/>
        </authorList>
    </citation>
    <scope>NUCLEOTIDE SEQUENCE</scope>
    <source>
        <strain evidence="2">ARV_011</strain>
    </source>
</reference>
<dbReference type="GO" id="GO:0005634">
    <property type="term" value="C:nucleus"/>
    <property type="evidence" value="ECO:0007669"/>
    <property type="project" value="InterPro"/>
</dbReference>
<dbReference type="AlphaFoldDB" id="A0A9P8AJ27"/>
<dbReference type="EMBL" id="JAHMUF010000007">
    <property type="protein sequence ID" value="KAG7194341.1"/>
    <property type="molecule type" value="Genomic_DNA"/>
</dbReference>
<dbReference type="Gene3D" id="1.10.20.10">
    <property type="entry name" value="Histone, subunit A"/>
    <property type="match status" value="1"/>
</dbReference>
<dbReference type="GO" id="GO:0046982">
    <property type="term" value="F:protein heterodimerization activity"/>
    <property type="evidence" value="ECO:0007669"/>
    <property type="project" value="InterPro"/>
</dbReference>
<accession>A0A9P8AJ27</accession>
<dbReference type="GO" id="GO:0042393">
    <property type="term" value="F:histone binding"/>
    <property type="evidence" value="ECO:0007669"/>
    <property type="project" value="InterPro"/>
</dbReference>
<proteinExistence type="predicted"/>